<accession>A0A8J4FEJ2</accession>
<reference evidence="1" key="1">
    <citation type="journal article" date="2021" name="Proc. Natl. Acad. Sci. U.S.A.">
        <title>Three genomes in the algal genus Volvox reveal the fate of a haploid sex-determining region after a transition to homothallism.</title>
        <authorList>
            <person name="Yamamoto K."/>
            <person name="Hamaji T."/>
            <person name="Kawai-Toyooka H."/>
            <person name="Matsuzaki R."/>
            <person name="Takahashi F."/>
            <person name="Nishimura Y."/>
            <person name="Kawachi M."/>
            <person name="Noguchi H."/>
            <person name="Minakuchi Y."/>
            <person name="Umen J.G."/>
            <person name="Toyoda A."/>
            <person name="Nozaki H."/>
        </authorList>
    </citation>
    <scope>NUCLEOTIDE SEQUENCE</scope>
    <source>
        <strain evidence="1">NIES-3780</strain>
    </source>
</reference>
<feature type="non-terminal residue" evidence="1">
    <location>
        <position position="1"/>
    </location>
</feature>
<dbReference type="EMBL" id="BNCO01000102">
    <property type="protein sequence ID" value="GIL67683.1"/>
    <property type="molecule type" value="Genomic_DNA"/>
</dbReference>
<feature type="non-terminal residue" evidence="1">
    <location>
        <position position="245"/>
    </location>
</feature>
<dbReference type="AlphaFoldDB" id="A0A8J4FEJ2"/>
<evidence type="ECO:0000313" key="2">
    <source>
        <dbReference type="Proteomes" id="UP000747399"/>
    </source>
</evidence>
<protein>
    <submittedName>
        <fullName evidence="1">Uncharacterized protein</fullName>
    </submittedName>
</protein>
<dbReference type="Proteomes" id="UP000747399">
    <property type="component" value="Unassembled WGS sequence"/>
</dbReference>
<organism evidence="1 2">
    <name type="scientific">Volvox africanus</name>
    <dbReference type="NCBI Taxonomy" id="51714"/>
    <lineage>
        <taxon>Eukaryota</taxon>
        <taxon>Viridiplantae</taxon>
        <taxon>Chlorophyta</taxon>
        <taxon>core chlorophytes</taxon>
        <taxon>Chlorophyceae</taxon>
        <taxon>CS clade</taxon>
        <taxon>Chlamydomonadales</taxon>
        <taxon>Volvocaceae</taxon>
        <taxon>Volvox</taxon>
    </lineage>
</organism>
<name>A0A8J4FEJ2_9CHLO</name>
<keyword evidence="2" id="KW-1185">Reference proteome</keyword>
<sequence>PETAVVSVCKFVSDTGRYTIPSASITAYGKKYTGASLTINAITGCDAAAANSAAGVEAVVTETKHNRRLVVTCDKQFLSTFGCLAFMTGSDVSATAEKLKNPTAAGGRPTCNDNRADCTAWGASKCSDLVVTKTCPCMCNTAASRNNGVEFISTGDAISCGAGTGAAVAGGIAGAFGCLGLGPLAPICWGLTAFGTAAASVGSCSGAIANSNCFPAHARVLLRDGSAARMDQLQLGQEVAVRKAD</sequence>
<proteinExistence type="predicted"/>
<comment type="caution">
    <text evidence="1">The sequence shown here is derived from an EMBL/GenBank/DDBJ whole genome shotgun (WGS) entry which is preliminary data.</text>
</comment>
<gene>
    <name evidence="1" type="ORF">Vafri_21014</name>
</gene>
<evidence type="ECO:0000313" key="1">
    <source>
        <dbReference type="EMBL" id="GIL67683.1"/>
    </source>
</evidence>